<reference evidence="1 2" key="1">
    <citation type="journal article" date="2024" name="G3 (Bethesda)">
        <title>Genome assembly of Hibiscus sabdariffa L. provides insights into metabolisms of medicinal natural products.</title>
        <authorList>
            <person name="Kim T."/>
        </authorList>
    </citation>
    <scope>NUCLEOTIDE SEQUENCE [LARGE SCALE GENOMIC DNA]</scope>
    <source>
        <strain evidence="1">TK-2024</strain>
        <tissue evidence="1">Old leaves</tissue>
    </source>
</reference>
<proteinExistence type="predicted"/>
<dbReference type="Proteomes" id="UP001472677">
    <property type="component" value="Unassembled WGS sequence"/>
</dbReference>
<dbReference type="EMBL" id="JBBPBM010000510">
    <property type="protein sequence ID" value="KAK8494679.1"/>
    <property type="molecule type" value="Genomic_DNA"/>
</dbReference>
<dbReference type="Gene3D" id="1.10.287.70">
    <property type="match status" value="1"/>
</dbReference>
<comment type="caution">
    <text evidence="1">The sequence shown here is derived from an EMBL/GenBank/DDBJ whole genome shotgun (WGS) entry which is preliminary data.</text>
</comment>
<dbReference type="InterPro" id="IPR015683">
    <property type="entry name" value="Ionotropic_Glu_rcpt"/>
</dbReference>
<dbReference type="Pfam" id="PF00060">
    <property type="entry name" value="Lig_chan"/>
    <property type="match status" value="1"/>
</dbReference>
<gene>
    <name evidence="1" type="ORF">V6N12_037491</name>
</gene>
<accession>A0ABR2ALW2</accession>
<dbReference type="Gene3D" id="3.40.190.10">
    <property type="entry name" value="Periplasmic binding protein-like II"/>
    <property type="match status" value="1"/>
</dbReference>
<dbReference type="SUPFAM" id="SSF53850">
    <property type="entry name" value="Periplasmic binding protein-like II"/>
    <property type="match status" value="1"/>
</dbReference>
<keyword evidence="2" id="KW-1185">Reference proteome</keyword>
<protein>
    <submittedName>
        <fullName evidence="1">Uncharacterized protein</fullName>
    </submittedName>
</protein>
<evidence type="ECO:0000313" key="2">
    <source>
        <dbReference type="Proteomes" id="UP001472677"/>
    </source>
</evidence>
<sequence length="662" mass="74011">MPEGTSSIFAKLFVFGLLLLLTSNCSSSNSSGGGIRDGTNQKDGDDYSGMTCCNYAGDAHHIQLQFNHSHGKNTPIDLDDHYQNYVARKNPSHRLPILCTVTNYETAVSAEVNVFTRRVEAHIICALPAKDKAATGNESSTSYMSRHMYKFVREIASIISDYKCLKPGTPFYGRSDRISDLDIVTFHLNSRHPARNAGGIIQMAATLSFSTSKPMNYYTEISIAVPVRSIPRQFLNISHEENPKETQITGFWVDIFKEATTLKPINFTYNLVPFYGSDDQLLKQLSRKTFDAAIGLAVITKERSQLVEFAHPYFKLGPMLVMKENPELNQVFSFMIPFTNEMWFTLAAMTVFNAFVIWLVESTSGQGSGGSPFRQVGAIFWFPFTTLFYGEHRESPRNNLTYFVLAPWFILILVVSSTYTTSFTSMITSSDSETESSSFLDIENLKKTNAIVGCDMEDSIMFQHLVEVVGFQRKNIKHIAQSSIDDYAKALSTGNIKAALLWAPYWDVFSAKYCKGFRAWYPSCDLRGSSVIFPRGSPFVADMSEAMLQLRMSGKFNEMKEEMLSISNCSSSTTAGTLKQGIGPRPFSGLFILSGSASAIAMLITVIRLMGRRWERFIQGMLVGRGLWVWLTTLFSQNQRGNQIQVQLARTSSTSPTQLTSS</sequence>
<evidence type="ECO:0000313" key="1">
    <source>
        <dbReference type="EMBL" id="KAK8494679.1"/>
    </source>
</evidence>
<dbReference type="SMART" id="SM00079">
    <property type="entry name" value="PBPe"/>
    <property type="match status" value="1"/>
</dbReference>
<dbReference type="PANTHER" id="PTHR18966">
    <property type="entry name" value="IONOTROPIC GLUTAMATE RECEPTOR"/>
    <property type="match status" value="1"/>
</dbReference>
<dbReference type="InterPro" id="IPR001320">
    <property type="entry name" value="Iontro_rcpt_C"/>
</dbReference>
<name>A0ABR2ALW2_9ROSI</name>
<organism evidence="1 2">
    <name type="scientific">Hibiscus sabdariffa</name>
    <name type="common">roselle</name>
    <dbReference type="NCBI Taxonomy" id="183260"/>
    <lineage>
        <taxon>Eukaryota</taxon>
        <taxon>Viridiplantae</taxon>
        <taxon>Streptophyta</taxon>
        <taxon>Embryophyta</taxon>
        <taxon>Tracheophyta</taxon>
        <taxon>Spermatophyta</taxon>
        <taxon>Magnoliopsida</taxon>
        <taxon>eudicotyledons</taxon>
        <taxon>Gunneridae</taxon>
        <taxon>Pentapetalae</taxon>
        <taxon>rosids</taxon>
        <taxon>malvids</taxon>
        <taxon>Malvales</taxon>
        <taxon>Malvaceae</taxon>
        <taxon>Malvoideae</taxon>
        <taxon>Hibiscus</taxon>
    </lineage>
</organism>